<dbReference type="Proteomes" id="UP000278078">
    <property type="component" value="Chromosome"/>
</dbReference>
<gene>
    <name evidence="1" type="ORF">NCTC10783_03338</name>
</gene>
<protein>
    <submittedName>
        <fullName evidence="1">Uncharacterized protein</fullName>
    </submittedName>
</protein>
<dbReference type="AlphaFoldDB" id="A0A448BQ53"/>
<organism evidence="1 2">
    <name type="scientific">Pseudomonas fluorescens</name>
    <dbReference type="NCBI Taxonomy" id="294"/>
    <lineage>
        <taxon>Bacteria</taxon>
        <taxon>Pseudomonadati</taxon>
        <taxon>Pseudomonadota</taxon>
        <taxon>Gammaproteobacteria</taxon>
        <taxon>Pseudomonadales</taxon>
        <taxon>Pseudomonadaceae</taxon>
        <taxon>Pseudomonas</taxon>
    </lineage>
</organism>
<name>A0A448BQ53_PSEFL</name>
<evidence type="ECO:0000313" key="1">
    <source>
        <dbReference type="EMBL" id="VEE47453.1"/>
    </source>
</evidence>
<accession>A0A448BQ53</accession>
<reference evidence="1 2" key="1">
    <citation type="submission" date="2018-12" db="EMBL/GenBank/DDBJ databases">
        <authorList>
            <consortium name="Pathogen Informatics"/>
        </authorList>
    </citation>
    <scope>NUCLEOTIDE SEQUENCE [LARGE SCALE GENOMIC DNA]</scope>
    <source>
        <strain evidence="1 2">NCTC10783</strain>
    </source>
</reference>
<evidence type="ECO:0000313" key="2">
    <source>
        <dbReference type="Proteomes" id="UP000278078"/>
    </source>
</evidence>
<proteinExistence type="predicted"/>
<dbReference type="EMBL" id="LR134300">
    <property type="protein sequence ID" value="VEE47453.1"/>
    <property type="molecule type" value="Genomic_DNA"/>
</dbReference>
<sequence length="239" mass="27436">MVQINMTRDEKDAVNEIDRSQLQKLIDQCIYEERTGGIHGIGLSRCGAYVAAMLRDFERALGDYCKARSSKKREETRTTVLRAGSNLVHAVQTMKDRAAIEQQDGQFYYVEDQIPSPVSLREQLTVRISYKWRRSVEDNWTHSSIIFSHTAASRPNYSQPAPLRKPSAEKVRQEREARLYREWEHLRDLALCSVRDFFKNGGDGDSIPTAYSAQPDNHSGGLNNYSADFWRDRVTAKDD</sequence>